<dbReference type="RefSeq" id="WP_089255205.1">
    <property type="nucleotide sequence ID" value="NZ_FZPH01000023.1"/>
</dbReference>
<feature type="compositionally biased region" description="Polar residues" evidence="1">
    <location>
        <begin position="31"/>
        <end position="48"/>
    </location>
</feature>
<gene>
    <name evidence="2" type="ORF">SAMN05421812_12377</name>
</gene>
<proteinExistence type="predicted"/>
<evidence type="ECO:0000313" key="3">
    <source>
        <dbReference type="Proteomes" id="UP000198362"/>
    </source>
</evidence>
<protein>
    <submittedName>
        <fullName evidence="2">Uncharacterized protein</fullName>
    </submittedName>
</protein>
<feature type="region of interest" description="Disordered" evidence="1">
    <location>
        <begin position="29"/>
        <end position="50"/>
    </location>
</feature>
<accession>A0A239PFZ4</accession>
<evidence type="ECO:0000256" key="1">
    <source>
        <dbReference type="SAM" id="MobiDB-lite"/>
    </source>
</evidence>
<dbReference type="AlphaFoldDB" id="A0A239PFZ4"/>
<sequence>MNAPRVDVSAAVADLHETVTANRCTAPRALNDSQSMAPSNRSVPNSPARSRATPAVAIRALPARVPVVEVIACRFTPWSGLPATGAVSLLLAQGGEQGSFSGLLQRLLVTLIAAWAVAVAWRVRSLVRPRPTSTL</sequence>
<dbReference type="Proteomes" id="UP000198362">
    <property type="component" value="Unassembled WGS sequence"/>
</dbReference>
<dbReference type="EMBL" id="FZPH01000023">
    <property type="protein sequence ID" value="SNT65524.1"/>
    <property type="molecule type" value="Genomic_DNA"/>
</dbReference>
<organism evidence="2 3">
    <name type="scientific">Asanoa hainanensis</name>
    <dbReference type="NCBI Taxonomy" id="560556"/>
    <lineage>
        <taxon>Bacteria</taxon>
        <taxon>Bacillati</taxon>
        <taxon>Actinomycetota</taxon>
        <taxon>Actinomycetes</taxon>
        <taxon>Micromonosporales</taxon>
        <taxon>Micromonosporaceae</taxon>
        <taxon>Asanoa</taxon>
    </lineage>
</organism>
<name>A0A239PFZ4_9ACTN</name>
<keyword evidence="3" id="KW-1185">Reference proteome</keyword>
<reference evidence="2 3" key="1">
    <citation type="submission" date="2017-06" db="EMBL/GenBank/DDBJ databases">
        <authorList>
            <person name="Kim H.J."/>
            <person name="Triplett B.A."/>
        </authorList>
    </citation>
    <scope>NUCLEOTIDE SEQUENCE [LARGE SCALE GENOMIC DNA]</scope>
    <source>
        <strain evidence="2 3">CGMCC 4.5593</strain>
    </source>
</reference>
<evidence type="ECO:0000313" key="2">
    <source>
        <dbReference type="EMBL" id="SNT65524.1"/>
    </source>
</evidence>